<dbReference type="InterPro" id="IPR050524">
    <property type="entry name" value="APC_YAT"/>
</dbReference>
<keyword evidence="3 7" id="KW-0812">Transmembrane</keyword>
<evidence type="ECO:0000313" key="10">
    <source>
        <dbReference type="Proteomes" id="UP000249619"/>
    </source>
</evidence>
<evidence type="ECO:0000256" key="6">
    <source>
        <dbReference type="ARBA" id="ARBA00023136"/>
    </source>
</evidence>
<feature type="transmembrane region" description="Helical" evidence="7">
    <location>
        <begin position="500"/>
        <end position="523"/>
    </location>
</feature>
<dbReference type="Pfam" id="PF00701">
    <property type="entry name" value="DHDPS"/>
    <property type="match status" value="1"/>
</dbReference>
<sequence length="878" mass="96251">MSQVPPSGVWCPAITFFDPISDTLDLEAQARYFTYLSTTGLAGLVILGTNAETMLLTREERKTLVATARRAVGPSFPLMVGVGGHSTAQVLEHIQDATEAGADSVLVLPCAYFGTATTPQVLEAFYSQVAATCILPIVIYNFPGVCNGVDLDSAFITSMAQQHPNIVGVKLTCGSVAKITRLAAALPKSRFAVFGGQSDFMVGSLASGSSGCIAAFANVFPKTIARIYTLHKEGRKNEALALHQKAALAEQSIKVGIGATKYAAAIHSAADAGIVDAVSKLRPRRPYLEPNSAIKENVKATMTKWEVISPTMSALKHDEKVFDTQEKSTDLSTDGYEINRNETNQIGDVADVGQLQRHLGNRQVQLIAIGGSIGTATFISIANGLVKGGPGSLLIAYTLYSCILGLVNNSMAEMASFMPVSGGFIRMAGRWVDESLGFWVGWNFFLYEAFLIPFEISALNLVLTYWTDKIPVAAVVAVCIVLYFCINAFVVKWYGETEFWLALGKVFLILIVFSFTFVTMVGGNPQQDAYGFRYWKKPGAFAEYITTGDLGRFEGFLDCLWSAAFTVVGPEYLSMLSGEVKLPRRYLKAAFKVTYARFAFFFIGSALCVGIVVPYNDTTLLEILSGSSEGAGTAAASPYVIAMGNLGVNGLPHLTNALLCTSIFSAGNAYTYYGTRSLYSLALDGHAPRFLRKCTKAGVPLWCLCITILFPCLGFLNVSSSSAKVLTWFTNIITAAQIIDYIVICITYLFFYRACKAQGLDRRTMPYFAYFQPYSTWVALIFLTMVVTCYGYTVFLPGRFEIDTFFTYYMMVLIAPVFFFGWKFLKRTKFIPPHQTDLVWQKAVIDAYEVAYNEPAVGFWTEIGQMFGFRRNKKLPEV</sequence>
<evidence type="ECO:0000256" key="3">
    <source>
        <dbReference type="ARBA" id="ARBA00022692"/>
    </source>
</evidence>
<dbReference type="PANTHER" id="PTHR43341:SF6">
    <property type="entry name" value="AMINO ACID TRANSPORTER (EUROFUNG)"/>
    <property type="match status" value="1"/>
</dbReference>
<accession>A0A364NGX6</accession>
<protein>
    <submittedName>
        <fullName evidence="9">General amino acid permease agp2 protein</fullName>
    </submittedName>
</protein>
<feature type="transmembrane region" description="Helical" evidence="7">
    <location>
        <begin position="728"/>
        <end position="752"/>
    </location>
</feature>
<dbReference type="Pfam" id="PF00324">
    <property type="entry name" value="AA_permease"/>
    <property type="match status" value="1"/>
</dbReference>
<feature type="transmembrane region" description="Helical" evidence="7">
    <location>
        <begin position="773"/>
        <end position="793"/>
    </location>
</feature>
<keyword evidence="2" id="KW-0813">Transport</keyword>
<feature type="transmembrane region" description="Helical" evidence="7">
    <location>
        <begin position="444"/>
        <end position="463"/>
    </location>
</feature>
<dbReference type="PANTHER" id="PTHR43341">
    <property type="entry name" value="AMINO ACID PERMEASE"/>
    <property type="match status" value="1"/>
</dbReference>
<feature type="transmembrane region" description="Helical" evidence="7">
    <location>
        <begin position="364"/>
        <end position="382"/>
    </location>
</feature>
<evidence type="ECO:0000259" key="8">
    <source>
        <dbReference type="Pfam" id="PF00324"/>
    </source>
</evidence>
<evidence type="ECO:0000256" key="1">
    <source>
        <dbReference type="ARBA" id="ARBA00004141"/>
    </source>
</evidence>
<evidence type="ECO:0000256" key="7">
    <source>
        <dbReference type="SAM" id="Phobius"/>
    </source>
</evidence>
<dbReference type="Gene3D" id="1.20.1740.10">
    <property type="entry name" value="Amino acid/polyamine transporter I"/>
    <property type="match status" value="1"/>
</dbReference>
<dbReference type="InterPro" id="IPR013785">
    <property type="entry name" value="Aldolase_TIM"/>
</dbReference>
<comment type="caution">
    <text evidence="9">The sequence shown here is derived from an EMBL/GenBank/DDBJ whole genome shotgun (WGS) entry which is preliminary data.</text>
</comment>
<dbReference type="Gene3D" id="3.20.20.70">
    <property type="entry name" value="Aldolase class I"/>
    <property type="match status" value="1"/>
</dbReference>
<evidence type="ECO:0000256" key="5">
    <source>
        <dbReference type="ARBA" id="ARBA00022989"/>
    </source>
</evidence>
<dbReference type="GO" id="GO:0016829">
    <property type="term" value="F:lyase activity"/>
    <property type="evidence" value="ECO:0007669"/>
    <property type="project" value="InterPro"/>
</dbReference>
<feature type="transmembrane region" description="Helical" evidence="7">
    <location>
        <begin position="805"/>
        <end position="825"/>
    </location>
</feature>
<dbReference type="STRING" id="183478.A0A364NGX6"/>
<evidence type="ECO:0000256" key="4">
    <source>
        <dbReference type="ARBA" id="ARBA00022970"/>
    </source>
</evidence>
<organism evidence="9 10">
    <name type="scientific">Stemphylium lycopersici</name>
    <name type="common">Tomato gray leaf spot disease fungus</name>
    <name type="synonym">Thyrospora lycopersici</name>
    <dbReference type="NCBI Taxonomy" id="183478"/>
    <lineage>
        <taxon>Eukaryota</taxon>
        <taxon>Fungi</taxon>
        <taxon>Dikarya</taxon>
        <taxon>Ascomycota</taxon>
        <taxon>Pezizomycotina</taxon>
        <taxon>Dothideomycetes</taxon>
        <taxon>Pleosporomycetidae</taxon>
        <taxon>Pleosporales</taxon>
        <taxon>Pleosporineae</taxon>
        <taxon>Pleosporaceae</taxon>
        <taxon>Stemphylium</taxon>
    </lineage>
</organism>
<evidence type="ECO:0000313" key="9">
    <source>
        <dbReference type="EMBL" id="RAR16363.1"/>
    </source>
</evidence>
<keyword evidence="10" id="KW-1185">Reference proteome</keyword>
<dbReference type="Proteomes" id="UP000249619">
    <property type="component" value="Unassembled WGS sequence"/>
</dbReference>
<feature type="transmembrane region" description="Helical" evidence="7">
    <location>
        <begin position="470"/>
        <end position="494"/>
    </location>
</feature>
<dbReference type="InterPro" id="IPR004841">
    <property type="entry name" value="AA-permease/SLC12A_dom"/>
</dbReference>
<dbReference type="GO" id="GO:0016020">
    <property type="term" value="C:membrane"/>
    <property type="evidence" value="ECO:0007669"/>
    <property type="project" value="UniProtKB-SubCell"/>
</dbReference>
<dbReference type="GO" id="GO:0015171">
    <property type="term" value="F:amino acid transmembrane transporter activity"/>
    <property type="evidence" value="ECO:0007669"/>
    <property type="project" value="TreeGrafter"/>
</dbReference>
<keyword evidence="6 7" id="KW-0472">Membrane</keyword>
<feature type="transmembrane region" description="Helical" evidence="7">
    <location>
        <begin position="388"/>
        <end position="407"/>
    </location>
</feature>
<feature type="transmembrane region" description="Helical" evidence="7">
    <location>
        <begin position="694"/>
        <end position="716"/>
    </location>
</feature>
<name>A0A364NGX6_STELY</name>
<comment type="subcellular location">
    <subcellularLocation>
        <location evidence="1">Membrane</location>
        <topology evidence="1">Multi-pass membrane protein</topology>
    </subcellularLocation>
</comment>
<evidence type="ECO:0000256" key="2">
    <source>
        <dbReference type="ARBA" id="ARBA00022448"/>
    </source>
</evidence>
<dbReference type="FunFam" id="1.20.1740.10:FF:000006">
    <property type="entry name" value="General amino acid permease"/>
    <property type="match status" value="1"/>
</dbReference>
<dbReference type="SMART" id="SM01130">
    <property type="entry name" value="DHDPS"/>
    <property type="match status" value="1"/>
</dbReference>
<keyword evidence="5 7" id="KW-1133">Transmembrane helix</keyword>
<feature type="transmembrane region" description="Helical" evidence="7">
    <location>
        <begin position="594"/>
        <end position="615"/>
    </location>
</feature>
<feature type="domain" description="Amino acid permease/ SLC12A" evidence="8">
    <location>
        <begin position="364"/>
        <end position="830"/>
    </location>
</feature>
<dbReference type="AlphaFoldDB" id="A0A364NGX6"/>
<reference evidence="10" key="1">
    <citation type="submission" date="2018-05" db="EMBL/GenBank/DDBJ databases">
        <title>Draft genome sequence of Stemphylium lycopersici strain CIDEFI 213.</title>
        <authorList>
            <person name="Medina R."/>
            <person name="Franco M.E.E."/>
            <person name="Lucentini C.G."/>
            <person name="Saparrat M.C.N."/>
            <person name="Balatti P.A."/>
        </authorList>
    </citation>
    <scope>NUCLEOTIDE SEQUENCE [LARGE SCALE GENOMIC DNA]</scope>
    <source>
        <strain evidence="10">CIDEFI 213</strain>
    </source>
</reference>
<dbReference type="SUPFAM" id="SSF51569">
    <property type="entry name" value="Aldolase"/>
    <property type="match status" value="1"/>
</dbReference>
<proteinExistence type="predicted"/>
<keyword evidence="4" id="KW-0029">Amino-acid transport</keyword>
<dbReference type="EMBL" id="QGDH01000003">
    <property type="protein sequence ID" value="RAR16363.1"/>
    <property type="molecule type" value="Genomic_DNA"/>
</dbReference>
<dbReference type="CDD" id="cd00408">
    <property type="entry name" value="DHDPS-like"/>
    <property type="match status" value="1"/>
</dbReference>
<gene>
    <name evidence="9" type="ORF">DDE83_000236</name>
</gene>
<dbReference type="InterPro" id="IPR002220">
    <property type="entry name" value="DapA-like"/>
</dbReference>
<dbReference type="PRINTS" id="PR00146">
    <property type="entry name" value="DHPICSNTHASE"/>
</dbReference>